<organism evidence="1">
    <name type="scientific">marine metagenome</name>
    <dbReference type="NCBI Taxonomy" id="408172"/>
    <lineage>
        <taxon>unclassified sequences</taxon>
        <taxon>metagenomes</taxon>
        <taxon>ecological metagenomes</taxon>
    </lineage>
</organism>
<dbReference type="InterPro" id="IPR052546">
    <property type="entry name" value="Transposase_8_domain"/>
</dbReference>
<dbReference type="Gene3D" id="1.10.10.60">
    <property type="entry name" value="Homeodomain-like"/>
    <property type="match status" value="1"/>
</dbReference>
<dbReference type="PANTHER" id="PTHR33609">
    <property type="entry name" value="LOW CALCIUM RESPONSE LOCUS PROTEIN S"/>
    <property type="match status" value="1"/>
</dbReference>
<accession>A0A382BAI6</accession>
<dbReference type="Pfam" id="PF01527">
    <property type="entry name" value="HTH_Tnp_1"/>
    <property type="match status" value="1"/>
</dbReference>
<dbReference type="PANTHER" id="PTHR33609:SF1">
    <property type="entry name" value="TRANSPOSASE"/>
    <property type="match status" value="1"/>
</dbReference>
<evidence type="ECO:0008006" key="2">
    <source>
        <dbReference type="Google" id="ProtNLM"/>
    </source>
</evidence>
<dbReference type="InterPro" id="IPR009057">
    <property type="entry name" value="Homeodomain-like_sf"/>
</dbReference>
<dbReference type="GO" id="GO:0004803">
    <property type="term" value="F:transposase activity"/>
    <property type="evidence" value="ECO:0007669"/>
    <property type="project" value="InterPro"/>
</dbReference>
<name>A0A382BAI6_9ZZZZ</name>
<reference evidence="1" key="1">
    <citation type="submission" date="2018-05" db="EMBL/GenBank/DDBJ databases">
        <authorList>
            <person name="Lanie J.A."/>
            <person name="Ng W.-L."/>
            <person name="Kazmierczak K.M."/>
            <person name="Andrzejewski T.M."/>
            <person name="Davidsen T.M."/>
            <person name="Wayne K.J."/>
            <person name="Tettelin H."/>
            <person name="Glass J.I."/>
            <person name="Rusch D."/>
            <person name="Podicherti R."/>
            <person name="Tsui H.-C.T."/>
            <person name="Winkler M.E."/>
        </authorList>
    </citation>
    <scope>NUCLEOTIDE SEQUENCE</scope>
</reference>
<protein>
    <recommendedName>
        <fullName evidence="2">Transposase</fullName>
    </recommendedName>
</protein>
<evidence type="ECO:0000313" key="1">
    <source>
        <dbReference type="EMBL" id="SVB10541.1"/>
    </source>
</evidence>
<dbReference type="GO" id="GO:0003677">
    <property type="term" value="F:DNA binding"/>
    <property type="evidence" value="ECO:0007669"/>
    <property type="project" value="InterPro"/>
</dbReference>
<proteinExistence type="predicted"/>
<dbReference type="EMBL" id="UINC01028835">
    <property type="protein sequence ID" value="SVB10541.1"/>
    <property type="molecule type" value="Genomic_DNA"/>
</dbReference>
<dbReference type="InterPro" id="IPR002514">
    <property type="entry name" value="Transposase_8"/>
</dbReference>
<dbReference type="GO" id="GO:0006313">
    <property type="term" value="P:DNA transposition"/>
    <property type="evidence" value="ECO:0007669"/>
    <property type="project" value="InterPro"/>
</dbReference>
<gene>
    <name evidence="1" type="ORF">METZ01_LOCUS163395</name>
</gene>
<sequence length="88" mass="10393">MKQKQHSTAEIIRILRQGETGRTVEDLCRDHNISKATFHRWRKKYGDMDLADAKRLKELEKENTELKTMLAESLLKNRVLEAVNAKKW</sequence>
<dbReference type="SUPFAM" id="SSF46689">
    <property type="entry name" value="Homeodomain-like"/>
    <property type="match status" value="1"/>
</dbReference>
<dbReference type="AlphaFoldDB" id="A0A382BAI6"/>